<evidence type="ECO:0000259" key="6">
    <source>
        <dbReference type="Pfam" id="PF04547"/>
    </source>
</evidence>
<feature type="transmembrane region" description="Helical" evidence="5">
    <location>
        <begin position="330"/>
        <end position="350"/>
    </location>
</feature>
<dbReference type="PANTHER" id="PTHR12308:SF73">
    <property type="entry name" value="ANOCTAMIN"/>
    <property type="match status" value="1"/>
</dbReference>
<gene>
    <name evidence="8" type="ORF">SISNIDRAFT_409892</name>
</gene>
<feature type="transmembrane region" description="Helical" evidence="5">
    <location>
        <begin position="295"/>
        <end position="318"/>
    </location>
</feature>
<evidence type="ECO:0000313" key="8">
    <source>
        <dbReference type="EMBL" id="KZS94548.1"/>
    </source>
</evidence>
<keyword evidence="2 5" id="KW-0812">Transmembrane</keyword>
<dbReference type="STRING" id="1314777.A0A164VX58"/>
<keyword evidence="3 5" id="KW-1133">Transmembrane helix</keyword>
<evidence type="ECO:0008006" key="10">
    <source>
        <dbReference type="Google" id="ProtNLM"/>
    </source>
</evidence>
<dbReference type="GO" id="GO:0016020">
    <property type="term" value="C:membrane"/>
    <property type="evidence" value="ECO:0007669"/>
    <property type="project" value="UniProtKB-SubCell"/>
</dbReference>
<evidence type="ECO:0000256" key="1">
    <source>
        <dbReference type="ARBA" id="ARBA00004141"/>
    </source>
</evidence>
<accession>A0A164VX58</accession>
<feature type="domain" description="Anoctamin alpha-beta plait" evidence="7">
    <location>
        <begin position="12"/>
        <end position="144"/>
    </location>
</feature>
<dbReference type="Pfam" id="PF20877">
    <property type="entry name" value="Anoctamin_N"/>
    <property type="match status" value="1"/>
</dbReference>
<dbReference type="EMBL" id="KV419404">
    <property type="protein sequence ID" value="KZS94548.1"/>
    <property type="molecule type" value="Genomic_DNA"/>
</dbReference>
<dbReference type="InterPro" id="IPR007632">
    <property type="entry name" value="Anoctamin"/>
</dbReference>
<reference evidence="8 9" key="1">
    <citation type="journal article" date="2016" name="Mol. Biol. Evol.">
        <title>Comparative Genomics of Early-Diverging Mushroom-Forming Fungi Provides Insights into the Origins of Lignocellulose Decay Capabilities.</title>
        <authorList>
            <person name="Nagy L.G."/>
            <person name="Riley R."/>
            <person name="Tritt A."/>
            <person name="Adam C."/>
            <person name="Daum C."/>
            <person name="Floudas D."/>
            <person name="Sun H."/>
            <person name="Yadav J.S."/>
            <person name="Pangilinan J."/>
            <person name="Larsson K.H."/>
            <person name="Matsuura K."/>
            <person name="Barry K."/>
            <person name="Labutti K."/>
            <person name="Kuo R."/>
            <person name="Ohm R.A."/>
            <person name="Bhattacharya S.S."/>
            <person name="Shirouzu T."/>
            <person name="Yoshinaga Y."/>
            <person name="Martin F.M."/>
            <person name="Grigoriev I.V."/>
            <person name="Hibbett D.S."/>
        </authorList>
    </citation>
    <scope>NUCLEOTIDE SEQUENCE [LARGE SCALE GENOMIC DNA]</scope>
    <source>
        <strain evidence="8 9">HHB9708</strain>
    </source>
</reference>
<feature type="transmembrane region" description="Helical" evidence="5">
    <location>
        <begin position="631"/>
        <end position="653"/>
    </location>
</feature>
<feature type="transmembrane region" description="Helical" evidence="5">
    <location>
        <begin position="222"/>
        <end position="239"/>
    </location>
</feature>
<dbReference type="PANTHER" id="PTHR12308">
    <property type="entry name" value="ANOCTAMIN"/>
    <property type="match status" value="1"/>
</dbReference>
<evidence type="ECO:0000256" key="5">
    <source>
        <dbReference type="SAM" id="Phobius"/>
    </source>
</evidence>
<feature type="domain" description="Anoctamin transmembrane" evidence="6">
    <location>
        <begin position="182"/>
        <end position="659"/>
    </location>
</feature>
<dbReference type="InterPro" id="IPR049452">
    <property type="entry name" value="Anoctamin_TM"/>
</dbReference>
<dbReference type="GO" id="GO:0005254">
    <property type="term" value="F:chloride channel activity"/>
    <property type="evidence" value="ECO:0007669"/>
    <property type="project" value="TreeGrafter"/>
</dbReference>
<dbReference type="Proteomes" id="UP000076722">
    <property type="component" value="Unassembled WGS sequence"/>
</dbReference>
<evidence type="ECO:0000256" key="2">
    <source>
        <dbReference type="ARBA" id="ARBA00022692"/>
    </source>
</evidence>
<proteinExistence type="predicted"/>
<dbReference type="GO" id="GO:0032541">
    <property type="term" value="C:cortical endoplasmic reticulum"/>
    <property type="evidence" value="ECO:0007669"/>
    <property type="project" value="TreeGrafter"/>
</dbReference>
<dbReference type="OrthoDB" id="296386at2759"/>
<feature type="transmembrane region" description="Helical" evidence="5">
    <location>
        <begin position="378"/>
        <end position="399"/>
    </location>
</feature>
<dbReference type="AlphaFoldDB" id="A0A164VX58"/>
<keyword evidence="9" id="KW-1185">Reference proteome</keyword>
<evidence type="ECO:0000313" key="9">
    <source>
        <dbReference type="Proteomes" id="UP000076722"/>
    </source>
</evidence>
<protein>
    <recommendedName>
        <fullName evidence="10">DUF590-domain-containing protein</fullName>
    </recommendedName>
</protein>
<evidence type="ECO:0000256" key="4">
    <source>
        <dbReference type="ARBA" id="ARBA00023136"/>
    </source>
</evidence>
<organism evidence="8 9">
    <name type="scientific">Sistotremastrum niveocremeum HHB9708</name>
    <dbReference type="NCBI Taxonomy" id="1314777"/>
    <lineage>
        <taxon>Eukaryota</taxon>
        <taxon>Fungi</taxon>
        <taxon>Dikarya</taxon>
        <taxon>Basidiomycota</taxon>
        <taxon>Agaricomycotina</taxon>
        <taxon>Agaricomycetes</taxon>
        <taxon>Sistotremastrales</taxon>
        <taxon>Sistotremastraceae</taxon>
        <taxon>Sertulicium</taxon>
        <taxon>Sertulicium niveocremeum</taxon>
    </lineage>
</organism>
<comment type="subcellular location">
    <subcellularLocation>
        <location evidence="1">Membrane</location>
        <topology evidence="1">Multi-pass membrane protein</topology>
    </subcellularLocation>
</comment>
<dbReference type="InterPro" id="IPR049456">
    <property type="entry name" value="Anoctamin_N_fung"/>
</dbReference>
<evidence type="ECO:0000259" key="7">
    <source>
        <dbReference type="Pfam" id="PF20877"/>
    </source>
</evidence>
<name>A0A164VX58_9AGAM</name>
<evidence type="ECO:0000256" key="3">
    <source>
        <dbReference type="ARBA" id="ARBA00022989"/>
    </source>
</evidence>
<sequence length="724" mass="81680">MASNFEAANPPDVDLILVFSANSRTLSKQEAVEEARNAQDEYNRLIQILTKAGLRATGRRGLAHGQILILVQTPWDKITKLVQRERHSDFLIGLPSASLPSNVRDFTTDPLSPADRIRLVHTYITSSALEGGLGIVPGAQAWPRLESIMALHSHKFNDTWLQSWTRRQIGFGIGFRELEGLRYQFGESVALYFSFLSSYAQSLIFPAALGLLFFWYGAPYSPIYSTIIVLWSITFVEWWRIRERILSVRWGSRGALKVEVRRPQFRGDTTGKTVDTNDAGTFPWWKRELRMVASVPVITFFAAVLAALLTGIFVFEAFVTQIYTGPGRQYISFSPTILFIALVPRLLAVYRSYAIRATNWENHLHQSTFDSSLTIKTFALSAIVAYLGLALSAFVYVPFHETIMCAIHGWLFTGAEFVGEKEEAGGIFEANLLKARQKVNPSRLQDQMFAYTVTNQIINFGLEVVLPFALRGANSVKANGVNGKKKRVVFDDEKTGEKQEREFLEYVRHQVALPQYQLFDDYSEMVTQFGYVTAWSTIWPLAPLMALFNNWFELRGDALKISTHMRRPLPQRSDTIGPWLESMAFITWLAALTNSALVYLFEPGAIGSRAPISTTLDAQVHTTFKETYSNAIVPALLIALSASHGYILARLLIRHIVERFCWKGSREERVLETADREVKAKYLEGLGGDQVNTTTQKDDLPPSHAAFWERDDGMDELARAIKEA</sequence>
<keyword evidence="4 5" id="KW-0472">Membrane</keyword>
<dbReference type="Pfam" id="PF04547">
    <property type="entry name" value="Anoctamin"/>
    <property type="match status" value="1"/>
</dbReference>